<proteinExistence type="predicted"/>
<evidence type="ECO:0000313" key="3">
    <source>
        <dbReference type="Proteomes" id="UP001558613"/>
    </source>
</evidence>
<gene>
    <name evidence="2" type="ORF">QQF64_021368</name>
</gene>
<sequence length="82" mass="9285">MGVQAHIHSTHRVKRIVRGTKPNFKEEPFDSHLVWAGVTALFEGTLKRWQRDDEKETRAGGPAPGVRRGQESPRAFMGIICF</sequence>
<protein>
    <submittedName>
        <fullName evidence="2">Uncharacterized protein</fullName>
    </submittedName>
</protein>
<feature type="region of interest" description="Disordered" evidence="1">
    <location>
        <begin position="51"/>
        <end position="70"/>
    </location>
</feature>
<keyword evidence="3" id="KW-1185">Reference proteome</keyword>
<organism evidence="2 3">
    <name type="scientific">Cirrhinus molitorella</name>
    <name type="common">mud carp</name>
    <dbReference type="NCBI Taxonomy" id="172907"/>
    <lineage>
        <taxon>Eukaryota</taxon>
        <taxon>Metazoa</taxon>
        <taxon>Chordata</taxon>
        <taxon>Craniata</taxon>
        <taxon>Vertebrata</taxon>
        <taxon>Euteleostomi</taxon>
        <taxon>Actinopterygii</taxon>
        <taxon>Neopterygii</taxon>
        <taxon>Teleostei</taxon>
        <taxon>Ostariophysi</taxon>
        <taxon>Cypriniformes</taxon>
        <taxon>Cyprinidae</taxon>
        <taxon>Labeoninae</taxon>
        <taxon>Labeonini</taxon>
        <taxon>Cirrhinus</taxon>
    </lineage>
</organism>
<name>A0ABR3LBZ4_9TELE</name>
<dbReference type="EMBL" id="JAYMGO010000023">
    <property type="protein sequence ID" value="KAL1250363.1"/>
    <property type="molecule type" value="Genomic_DNA"/>
</dbReference>
<accession>A0ABR3LBZ4</accession>
<comment type="caution">
    <text evidence="2">The sequence shown here is derived from an EMBL/GenBank/DDBJ whole genome shotgun (WGS) entry which is preliminary data.</text>
</comment>
<evidence type="ECO:0000256" key="1">
    <source>
        <dbReference type="SAM" id="MobiDB-lite"/>
    </source>
</evidence>
<reference evidence="2 3" key="1">
    <citation type="submission" date="2023-09" db="EMBL/GenBank/DDBJ databases">
        <authorList>
            <person name="Wang M."/>
        </authorList>
    </citation>
    <scope>NUCLEOTIDE SEQUENCE [LARGE SCALE GENOMIC DNA]</scope>
    <source>
        <strain evidence="2">GT-2023</strain>
        <tissue evidence="2">Liver</tissue>
    </source>
</reference>
<evidence type="ECO:0000313" key="2">
    <source>
        <dbReference type="EMBL" id="KAL1250363.1"/>
    </source>
</evidence>
<dbReference type="Proteomes" id="UP001558613">
    <property type="component" value="Unassembled WGS sequence"/>
</dbReference>